<dbReference type="PANTHER" id="PTHR43101">
    <property type="entry name" value="BETA-FRUCTOSIDASE"/>
    <property type="match status" value="1"/>
</dbReference>
<dbReference type="PANTHER" id="PTHR43101:SF1">
    <property type="entry name" value="BETA-FRUCTOSIDASE"/>
    <property type="match status" value="1"/>
</dbReference>
<evidence type="ECO:0000259" key="6">
    <source>
        <dbReference type="Pfam" id="PF00251"/>
    </source>
</evidence>
<dbReference type="SMART" id="SM00640">
    <property type="entry name" value="Glyco_32"/>
    <property type="match status" value="1"/>
</dbReference>
<evidence type="ECO:0000256" key="3">
    <source>
        <dbReference type="ARBA" id="ARBA00022801"/>
    </source>
</evidence>
<dbReference type="EC" id="3.2.1.26" evidence="2"/>
<dbReference type="InterPro" id="IPR013148">
    <property type="entry name" value="Glyco_hydro_32_N"/>
</dbReference>
<dbReference type="AlphaFoldDB" id="A0A0G3HB84"/>
<keyword evidence="3 5" id="KW-0378">Hydrolase</keyword>
<dbReference type="STRING" id="136857.CTEST_04900"/>
<organism evidence="8 9">
    <name type="scientific">Corynebacterium testudinoris</name>
    <dbReference type="NCBI Taxonomy" id="136857"/>
    <lineage>
        <taxon>Bacteria</taxon>
        <taxon>Bacillati</taxon>
        <taxon>Actinomycetota</taxon>
        <taxon>Actinomycetes</taxon>
        <taxon>Mycobacteriales</taxon>
        <taxon>Corynebacteriaceae</taxon>
        <taxon>Corynebacterium</taxon>
    </lineage>
</organism>
<dbReference type="InterPro" id="IPR051214">
    <property type="entry name" value="GH32_Enzymes"/>
</dbReference>
<dbReference type="EMBL" id="CP011545">
    <property type="protein sequence ID" value="AKK08427.1"/>
    <property type="molecule type" value="Genomic_DNA"/>
</dbReference>
<dbReference type="InterPro" id="IPR023296">
    <property type="entry name" value="Glyco_hydro_beta-prop_sf"/>
</dbReference>
<sequence length="489" mass="52382">MSTHSYRPELHVTAEKGILDAPAGVLLDGSRDGTWHLFYQYRPTPEAPGRWAHVVSEDGPFDWEVCDDVLVPVGGETELRAGSVVAAARPGDVDLYFTSVTAAGTSIQRAQLSDIGDTCPISDDALALDPRVRRLGDVVSDRDDRIRFRSPCVVPDWESAEDRDAGHEGWLMLAVTGPKGRPSAVVLTSHDGQAWSFQGPLTFDNDPGFDEAAVVVGPRILRLRDEVDGEIYDILLVTLEASGRDVSGYLVGTLTGASFAVTTPFTRVDRGHDFTRPRNTNVTPGTVPTANRYDQSVLFGLLNGVGRGDEPLNHASMAEEGWANVISLPRVITLQGGVLFQTPPPGLPDAIARTHHARSWTGLCEVPEGASLSAELIDAAGHTAAIVSHTGNELILDRSMNPHHRGDAPARAELAEGDSDSLSIFVDGSCVEVFADGGAIAMSSRVYIDGGCSDIRVSTSGAAEVIRGWHREPVNSRQLPDYGEPSPDE</sequence>
<evidence type="ECO:0000313" key="8">
    <source>
        <dbReference type="EMBL" id="AKK08427.1"/>
    </source>
</evidence>
<dbReference type="InterPro" id="IPR013189">
    <property type="entry name" value="Glyco_hydro_32_C"/>
</dbReference>
<gene>
    <name evidence="8" type="ORF">CTEST_04900</name>
</gene>
<feature type="domain" description="Glycosyl hydrolase family 32 C-terminal" evidence="7">
    <location>
        <begin position="387"/>
        <end position="464"/>
    </location>
</feature>
<evidence type="ECO:0000256" key="5">
    <source>
        <dbReference type="RuleBase" id="RU362110"/>
    </source>
</evidence>
<dbReference type="SUPFAM" id="SSF49899">
    <property type="entry name" value="Concanavalin A-like lectins/glucanases"/>
    <property type="match status" value="1"/>
</dbReference>
<dbReference type="InterPro" id="IPR001362">
    <property type="entry name" value="Glyco_hydro_32"/>
</dbReference>
<protein>
    <recommendedName>
        <fullName evidence="2">beta-fructofuranosidase</fullName>
        <ecNumber evidence="2">3.2.1.26</ecNumber>
    </recommendedName>
</protein>
<dbReference type="KEGG" id="cted:CTEST_04900"/>
<dbReference type="Pfam" id="PF00251">
    <property type="entry name" value="Glyco_hydro_32N"/>
    <property type="match status" value="1"/>
</dbReference>
<dbReference type="Pfam" id="PF08244">
    <property type="entry name" value="Glyco_hydro_32C"/>
    <property type="match status" value="1"/>
</dbReference>
<keyword evidence="9" id="KW-1185">Reference proteome</keyword>
<comment type="similarity">
    <text evidence="1 5">Belongs to the glycosyl hydrolase 32 family.</text>
</comment>
<reference evidence="8 9" key="1">
    <citation type="journal article" date="2015" name="Genome Announc.">
        <title>Complete Genome Sequence of the Type Strain Corynebacterium testudinoris DSM 44614, Recovered from Necrotic Lesions in the Mouth of a Tortoise.</title>
        <authorList>
            <person name="Ruckert C."/>
            <person name="Kriete M."/>
            <person name="Jaenicke S."/>
            <person name="Winkler A."/>
            <person name="Tauch A."/>
        </authorList>
    </citation>
    <scope>NUCLEOTIDE SEQUENCE [LARGE SCALE GENOMIC DNA]</scope>
    <source>
        <strain evidence="8 9">DSM 44614</strain>
    </source>
</reference>
<dbReference type="RefSeq" id="WP_047252788.1">
    <property type="nucleotide sequence ID" value="NZ_CP011545.1"/>
</dbReference>
<dbReference type="Gene3D" id="2.60.120.560">
    <property type="entry name" value="Exo-inulinase, domain 1"/>
    <property type="match status" value="1"/>
</dbReference>
<evidence type="ECO:0000313" key="9">
    <source>
        <dbReference type="Proteomes" id="UP000035540"/>
    </source>
</evidence>
<dbReference type="SUPFAM" id="SSF75005">
    <property type="entry name" value="Arabinanase/levansucrase/invertase"/>
    <property type="match status" value="1"/>
</dbReference>
<evidence type="ECO:0000256" key="1">
    <source>
        <dbReference type="ARBA" id="ARBA00009902"/>
    </source>
</evidence>
<evidence type="ECO:0000256" key="4">
    <source>
        <dbReference type="ARBA" id="ARBA00023295"/>
    </source>
</evidence>
<name>A0A0G3HB84_9CORY</name>
<dbReference type="Gene3D" id="2.115.10.20">
    <property type="entry name" value="Glycosyl hydrolase domain, family 43"/>
    <property type="match status" value="1"/>
</dbReference>
<evidence type="ECO:0000256" key="2">
    <source>
        <dbReference type="ARBA" id="ARBA00012758"/>
    </source>
</evidence>
<accession>A0A0G3HB84</accession>
<keyword evidence="4 5" id="KW-0326">Glycosidase</keyword>
<dbReference type="GO" id="GO:0004564">
    <property type="term" value="F:beta-fructofuranosidase activity"/>
    <property type="evidence" value="ECO:0007669"/>
    <property type="project" value="UniProtKB-EC"/>
</dbReference>
<dbReference type="InterPro" id="IPR013320">
    <property type="entry name" value="ConA-like_dom_sf"/>
</dbReference>
<dbReference type="PATRIC" id="fig|136857.5.peg.974"/>
<reference evidence="9" key="2">
    <citation type="submission" date="2015-05" db="EMBL/GenBank/DDBJ databases">
        <title>Complete genome sequence of Corynebacterium testudinoris DSM 44614, recovered from necrotic lesions in the mouth of a tortoise.</title>
        <authorList>
            <person name="Ruckert C."/>
            <person name="Albersmeier A."/>
            <person name="Winkler A."/>
            <person name="Tauch A."/>
        </authorList>
    </citation>
    <scope>NUCLEOTIDE SEQUENCE [LARGE SCALE GENOMIC DNA]</scope>
    <source>
        <strain evidence="9">DSM 44614</strain>
    </source>
</reference>
<dbReference type="OrthoDB" id="9776657at2"/>
<evidence type="ECO:0000259" key="7">
    <source>
        <dbReference type="Pfam" id="PF08244"/>
    </source>
</evidence>
<dbReference type="GO" id="GO:0005975">
    <property type="term" value="P:carbohydrate metabolic process"/>
    <property type="evidence" value="ECO:0007669"/>
    <property type="project" value="InterPro"/>
</dbReference>
<dbReference type="Proteomes" id="UP000035540">
    <property type="component" value="Chromosome"/>
</dbReference>
<proteinExistence type="inferred from homology"/>
<feature type="domain" description="Glycosyl hydrolase family 32 N-terminal" evidence="6">
    <location>
        <begin position="11"/>
        <end position="343"/>
    </location>
</feature>